<organism evidence="1 2">
    <name type="scientific">Mesorhizobium captivum</name>
    <dbReference type="NCBI Taxonomy" id="3072319"/>
    <lineage>
        <taxon>Bacteria</taxon>
        <taxon>Pseudomonadati</taxon>
        <taxon>Pseudomonadota</taxon>
        <taxon>Alphaproteobacteria</taxon>
        <taxon>Hyphomicrobiales</taxon>
        <taxon>Phyllobacteriaceae</taxon>
        <taxon>Mesorhizobium</taxon>
    </lineage>
</organism>
<evidence type="ECO:0000313" key="1">
    <source>
        <dbReference type="EMBL" id="MDX8495867.1"/>
    </source>
</evidence>
<sequence>MEHEEIETIFENYTPRNDQQRRHLIDPVFGWLESSRKRDKFEIARREIHTRFKKMEEGILSHFARYVGGERYVSEDEAWRLACRQREFVRECCARMAESKDGVPSDLSEAIRQIDIGENVKVIPDYSKQVSQQ</sequence>
<keyword evidence="2" id="KW-1185">Reference proteome</keyword>
<accession>A0ABU4Z9D5</accession>
<comment type="caution">
    <text evidence="1">The sequence shown here is derived from an EMBL/GenBank/DDBJ whole genome shotgun (WGS) entry which is preliminary data.</text>
</comment>
<proteinExistence type="predicted"/>
<name>A0ABU4Z9D5_9HYPH</name>
<dbReference type="Proteomes" id="UP001271249">
    <property type="component" value="Unassembled WGS sequence"/>
</dbReference>
<evidence type="ECO:0000313" key="2">
    <source>
        <dbReference type="Proteomes" id="UP001271249"/>
    </source>
</evidence>
<dbReference type="RefSeq" id="WP_320229575.1">
    <property type="nucleotide sequence ID" value="NZ_JAVIJC010000046.1"/>
</dbReference>
<gene>
    <name evidence="1" type="ORF">RFN29_30430</name>
</gene>
<dbReference type="EMBL" id="JAVIJC010000046">
    <property type="protein sequence ID" value="MDX8495867.1"/>
    <property type="molecule type" value="Genomic_DNA"/>
</dbReference>
<reference evidence="1 2" key="1">
    <citation type="submission" date="2023-08" db="EMBL/GenBank/DDBJ databases">
        <title>Implementing the SeqCode for naming new Mesorhizobium species isolated from Vachellia karroo root nodules.</title>
        <authorList>
            <person name="Van Lill M."/>
        </authorList>
    </citation>
    <scope>NUCLEOTIDE SEQUENCE [LARGE SCALE GENOMIC DNA]</scope>
    <source>
        <strain evidence="1 2">VK22B</strain>
    </source>
</reference>
<protein>
    <submittedName>
        <fullName evidence="1">Uncharacterized protein</fullName>
    </submittedName>
</protein>